<keyword evidence="2 3" id="KW-0349">Heme</keyword>
<dbReference type="GO" id="GO:0020037">
    <property type="term" value="F:heme binding"/>
    <property type="evidence" value="ECO:0007669"/>
    <property type="project" value="InterPro"/>
</dbReference>
<dbReference type="PANTHER" id="PTHR24293:SF0">
    <property type="entry name" value="CYP46A1 PROTEIN-RELATED"/>
    <property type="match status" value="1"/>
</dbReference>
<dbReference type="OrthoDB" id="1470350at2759"/>
<keyword evidence="2 3" id="KW-0479">Metal-binding</keyword>
<dbReference type="EnsemblMetazoa" id="XM_038188361.1">
    <property type="protein sequence ID" value="XP_038044289.1"/>
    <property type="gene ID" value="LOC119718927"/>
</dbReference>
<dbReference type="PRINTS" id="PR00385">
    <property type="entry name" value="P450"/>
</dbReference>
<dbReference type="GO" id="GO:0006707">
    <property type="term" value="P:cholesterol catabolic process"/>
    <property type="evidence" value="ECO:0007669"/>
    <property type="project" value="InterPro"/>
</dbReference>
<keyword evidence="2 3" id="KW-0408">Iron</keyword>
<name>A0A913YWX2_PATMI</name>
<dbReference type="Proteomes" id="UP000887568">
    <property type="component" value="Unplaced"/>
</dbReference>
<dbReference type="GO" id="GO:0033781">
    <property type="term" value="F:cholesterol 24-hydroxylase activity"/>
    <property type="evidence" value="ECO:0007669"/>
    <property type="project" value="InterPro"/>
</dbReference>
<evidence type="ECO:0000256" key="2">
    <source>
        <dbReference type="PIRSR" id="PIRSR602401-1"/>
    </source>
</evidence>
<dbReference type="Gene3D" id="1.10.630.10">
    <property type="entry name" value="Cytochrome P450"/>
    <property type="match status" value="1"/>
</dbReference>
<dbReference type="InterPro" id="IPR002401">
    <property type="entry name" value="Cyt_P450_E_grp-I"/>
</dbReference>
<sequence length="514" mass="58572">MVCLTVLLVSVAGFVLLLLGSLFLAYTLFLHYLHVKYSHIPGPKRTSFYWGHLADMAQAIADKKLMEDLMFEWSKKYGRVFVFHILHNVSVQVYTPEAVRDILVLENFPKWKAGYRSLTQVFGQRFFGKSLVTEIDHEKWKPMGALFSPVFHRNFLKRCIVQFNTSCDLLLESLSKKADGKTEVNMLDMFNSVSLDCITKVAFGLHVNILDEENPQLIADIRCAAESTFQTFIRPLLWCNPSKSAREYRERGRQAVNRIRKMARDCIMTTMESLNSGQTLDNNILAHILQTSTLSDKNGVITEVELEKMVDHFVTFLGAGQETTACLMASTLLELAQHPEVVYKMKTEADAVIGDNGYVTFEDLSNLKYTQAVLEEGLRVHPPVSSVPRQLTKDVVYNGIKVPAGTPVWVSMTNMARQEEYFEKPEEFIPSRFLNDESFKYVHIPFSLGPRKCIGQKFAMIEARVIMAKLMKYFHFELVPGQSLHFVKMVTCKPKDGCLVYIRPDAPLNHVTLP</sequence>
<organism evidence="4 5">
    <name type="scientific">Patiria miniata</name>
    <name type="common">Bat star</name>
    <name type="synonym">Asterina miniata</name>
    <dbReference type="NCBI Taxonomy" id="46514"/>
    <lineage>
        <taxon>Eukaryota</taxon>
        <taxon>Metazoa</taxon>
        <taxon>Echinodermata</taxon>
        <taxon>Eleutherozoa</taxon>
        <taxon>Asterozoa</taxon>
        <taxon>Asteroidea</taxon>
        <taxon>Valvatacea</taxon>
        <taxon>Valvatida</taxon>
        <taxon>Asterinidae</taxon>
        <taxon>Patiria</taxon>
    </lineage>
</organism>
<evidence type="ECO:0000313" key="4">
    <source>
        <dbReference type="EnsemblMetazoa" id="XP_038044289.1"/>
    </source>
</evidence>
<keyword evidence="3" id="KW-0560">Oxidoreductase</keyword>
<reference evidence="4" key="1">
    <citation type="submission" date="2022-11" db="UniProtKB">
        <authorList>
            <consortium name="EnsemblMetazoa"/>
        </authorList>
    </citation>
    <scope>IDENTIFICATION</scope>
</reference>
<dbReference type="OMA" id="HIKFRRE"/>
<evidence type="ECO:0000256" key="3">
    <source>
        <dbReference type="RuleBase" id="RU000461"/>
    </source>
</evidence>
<evidence type="ECO:0000313" key="5">
    <source>
        <dbReference type="Proteomes" id="UP000887568"/>
    </source>
</evidence>
<dbReference type="InterPro" id="IPR001128">
    <property type="entry name" value="Cyt_P450"/>
</dbReference>
<keyword evidence="5" id="KW-1185">Reference proteome</keyword>
<dbReference type="CDD" id="cd20613">
    <property type="entry name" value="CYP46A1-like"/>
    <property type="match status" value="1"/>
</dbReference>
<evidence type="ECO:0000256" key="1">
    <source>
        <dbReference type="ARBA" id="ARBA00010617"/>
    </source>
</evidence>
<evidence type="ECO:0008006" key="6">
    <source>
        <dbReference type="Google" id="ProtNLM"/>
    </source>
</evidence>
<dbReference type="PROSITE" id="PS00086">
    <property type="entry name" value="CYTOCHROME_P450"/>
    <property type="match status" value="1"/>
</dbReference>
<dbReference type="GO" id="GO:0005506">
    <property type="term" value="F:iron ion binding"/>
    <property type="evidence" value="ECO:0007669"/>
    <property type="project" value="InterPro"/>
</dbReference>
<dbReference type="AlphaFoldDB" id="A0A913YWX2"/>
<protein>
    <recommendedName>
        <fullName evidence="6">Cholesterol 24-hydroxylase-like</fullName>
    </recommendedName>
</protein>
<dbReference type="SUPFAM" id="SSF48264">
    <property type="entry name" value="Cytochrome P450"/>
    <property type="match status" value="1"/>
</dbReference>
<dbReference type="GeneID" id="119718927"/>
<proteinExistence type="inferred from homology"/>
<dbReference type="RefSeq" id="XP_038044289.1">
    <property type="nucleotide sequence ID" value="XM_038188361.1"/>
</dbReference>
<feature type="binding site" description="axial binding residue" evidence="2">
    <location>
        <position position="453"/>
    </location>
    <ligand>
        <name>heme</name>
        <dbReference type="ChEBI" id="CHEBI:30413"/>
    </ligand>
    <ligandPart>
        <name>Fe</name>
        <dbReference type="ChEBI" id="CHEBI:18248"/>
    </ligandPart>
</feature>
<dbReference type="PANTHER" id="PTHR24293">
    <property type="entry name" value="CYTOCHROME P450 FAMILY 46 SUBFAMILY A"/>
    <property type="match status" value="1"/>
</dbReference>
<accession>A0A913YWX2</accession>
<dbReference type="InterPro" id="IPR036396">
    <property type="entry name" value="Cyt_P450_sf"/>
</dbReference>
<dbReference type="InterPro" id="IPR039983">
    <property type="entry name" value="CYP46A1"/>
</dbReference>
<comment type="similarity">
    <text evidence="1 3">Belongs to the cytochrome P450 family.</text>
</comment>
<comment type="cofactor">
    <cofactor evidence="2">
        <name>heme</name>
        <dbReference type="ChEBI" id="CHEBI:30413"/>
    </cofactor>
</comment>
<dbReference type="Pfam" id="PF00067">
    <property type="entry name" value="p450"/>
    <property type="match status" value="1"/>
</dbReference>
<dbReference type="InterPro" id="IPR017972">
    <property type="entry name" value="Cyt_P450_CS"/>
</dbReference>
<dbReference type="PRINTS" id="PR00463">
    <property type="entry name" value="EP450I"/>
</dbReference>
<keyword evidence="3" id="KW-0503">Monooxygenase</keyword>